<dbReference type="Proteomes" id="UP001154282">
    <property type="component" value="Unassembled WGS sequence"/>
</dbReference>
<protein>
    <submittedName>
        <fullName evidence="1">Uncharacterized protein</fullName>
    </submittedName>
</protein>
<gene>
    <name evidence="1" type="ORF">LITE_LOCUS29425</name>
</gene>
<accession>A0AAV0MPL7</accession>
<sequence>MLLLVFLPAQLTPTEKQFPHSKVLPRMASSLSVFFFFLDEDSSDPKGQNMSFRPSYTKAYM</sequence>
<reference evidence="1" key="1">
    <citation type="submission" date="2022-08" db="EMBL/GenBank/DDBJ databases">
        <authorList>
            <person name="Gutierrez-Valencia J."/>
        </authorList>
    </citation>
    <scope>NUCLEOTIDE SEQUENCE</scope>
</reference>
<dbReference type="AlphaFoldDB" id="A0AAV0MPL7"/>
<evidence type="ECO:0000313" key="2">
    <source>
        <dbReference type="Proteomes" id="UP001154282"/>
    </source>
</evidence>
<comment type="caution">
    <text evidence="1">The sequence shown here is derived from an EMBL/GenBank/DDBJ whole genome shotgun (WGS) entry which is preliminary data.</text>
</comment>
<proteinExistence type="predicted"/>
<keyword evidence="2" id="KW-1185">Reference proteome</keyword>
<organism evidence="1 2">
    <name type="scientific">Linum tenue</name>
    <dbReference type="NCBI Taxonomy" id="586396"/>
    <lineage>
        <taxon>Eukaryota</taxon>
        <taxon>Viridiplantae</taxon>
        <taxon>Streptophyta</taxon>
        <taxon>Embryophyta</taxon>
        <taxon>Tracheophyta</taxon>
        <taxon>Spermatophyta</taxon>
        <taxon>Magnoliopsida</taxon>
        <taxon>eudicotyledons</taxon>
        <taxon>Gunneridae</taxon>
        <taxon>Pentapetalae</taxon>
        <taxon>rosids</taxon>
        <taxon>fabids</taxon>
        <taxon>Malpighiales</taxon>
        <taxon>Linaceae</taxon>
        <taxon>Linum</taxon>
    </lineage>
</organism>
<dbReference type="EMBL" id="CAMGYJ010000007">
    <property type="protein sequence ID" value="CAI0447508.1"/>
    <property type="molecule type" value="Genomic_DNA"/>
</dbReference>
<name>A0AAV0MPL7_9ROSI</name>
<evidence type="ECO:0000313" key="1">
    <source>
        <dbReference type="EMBL" id="CAI0447508.1"/>
    </source>
</evidence>